<accession>A0ACC2SHY6</accession>
<evidence type="ECO:0000313" key="1">
    <source>
        <dbReference type="EMBL" id="KAJ9061920.1"/>
    </source>
</evidence>
<proteinExistence type="predicted"/>
<organism evidence="1 2">
    <name type="scientific">Entomophthora muscae</name>
    <dbReference type="NCBI Taxonomy" id="34485"/>
    <lineage>
        <taxon>Eukaryota</taxon>
        <taxon>Fungi</taxon>
        <taxon>Fungi incertae sedis</taxon>
        <taxon>Zoopagomycota</taxon>
        <taxon>Entomophthoromycotina</taxon>
        <taxon>Entomophthoromycetes</taxon>
        <taxon>Entomophthorales</taxon>
        <taxon>Entomophthoraceae</taxon>
        <taxon>Entomophthora</taxon>
    </lineage>
</organism>
<keyword evidence="2" id="KW-1185">Reference proteome</keyword>
<name>A0ACC2SHY6_9FUNG</name>
<comment type="caution">
    <text evidence="1">The sequence shown here is derived from an EMBL/GenBank/DDBJ whole genome shotgun (WGS) entry which is preliminary data.</text>
</comment>
<gene>
    <name evidence="1" type="ORF">DSO57_1015949</name>
</gene>
<dbReference type="Proteomes" id="UP001165960">
    <property type="component" value="Unassembled WGS sequence"/>
</dbReference>
<evidence type="ECO:0000313" key="2">
    <source>
        <dbReference type="Proteomes" id="UP001165960"/>
    </source>
</evidence>
<reference evidence="1" key="1">
    <citation type="submission" date="2022-04" db="EMBL/GenBank/DDBJ databases">
        <title>Genome of the entomopathogenic fungus Entomophthora muscae.</title>
        <authorList>
            <person name="Elya C."/>
            <person name="Lovett B.R."/>
            <person name="Lee E."/>
            <person name="Macias A.M."/>
            <person name="Hajek A.E."/>
            <person name="De Bivort B.L."/>
            <person name="Kasson M.T."/>
            <person name="De Fine Licht H.H."/>
            <person name="Stajich J.E."/>
        </authorList>
    </citation>
    <scope>NUCLEOTIDE SEQUENCE</scope>
    <source>
        <strain evidence="1">Berkeley</strain>
    </source>
</reference>
<protein>
    <submittedName>
        <fullName evidence="1">Uncharacterized protein</fullName>
    </submittedName>
</protein>
<dbReference type="EMBL" id="QTSX02005034">
    <property type="protein sequence ID" value="KAJ9061920.1"/>
    <property type="molecule type" value="Genomic_DNA"/>
</dbReference>
<sequence>MLAKSLMRFSKGNCTTLLFKVKPFYYETLKNPLAATVFSLAHSSKASRGIFGKRFPDSSLRSVIFGRFQKFSKDEFYSRKCIQVRAASNEPNIQPSEKSKALSRENLYTIPNMLTFSRIATSPLIGYWIVTGNLNAAFGLFVASGVTDMLDGYIARNYNMQSIVGSILDPLADKILMTVLVVSLSWVSFIPAPLAYLILGRDGGLILASFYYRYISLPPPKTMVRYWDFTIPSAEVRPTLISKANTFLQLGLVGSTLLGASLGVPTHPILTGLQYTVAATTLGSGLSYVFSKDAVRILNQPKKV</sequence>